<dbReference type="RefSeq" id="XP_005101327.1">
    <property type="nucleotide sequence ID" value="XM_005101270.3"/>
</dbReference>
<evidence type="ECO:0000256" key="9">
    <source>
        <dbReference type="SAM" id="MobiDB-lite"/>
    </source>
</evidence>
<dbReference type="PANTHER" id="PTHR31633">
    <property type="entry name" value="H/ACA RIBONUCLEOPROTEIN COMPLEX NON-CORE SUBUNIT NAF1"/>
    <property type="match status" value="1"/>
</dbReference>
<dbReference type="InterPro" id="IPR009000">
    <property type="entry name" value="Transl_B-barrel_sf"/>
</dbReference>
<keyword evidence="6" id="KW-0597">Phosphoprotein</keyword>
<comment type="similarity">
    <text evidence="2">Belongs to the NAF1 family.</text>
</comment>
<evidence type="ECO:0000256" key="4">
    <source>
        <dbReference type="ARBA" id="ARBA00022517"/>
    </source>
</evidence>
<keyword evidence="11 12" id="KW-0687">Ribonucleoprotein</keyword>
<evidence type="ECO:0000256" key="6">
    <source>
        <dbReference type="ARBA" id="ARBA00022553"/>
    </source>
</evidence>
<feature type="compositionally biased region" description="Pro residues" evidence="9">
    <location>
        <begin position="551"/>
        <end position="567"/>
    </location>
</feature>
<sequence length="692" mass="77295">MSESSDSETGPETLLDNYANKCPNPDQTQTLPQASNDENISTTNNSVHQLHDNESVSDAPAETSTDFVEKSRSDLSVNKDHVYRNESIHLAANESSQSAQFMSVDVETSLPVAHVQITDGIERNVEIESTTQGLEMSSFDDVSLRTSRQNDKNYVPNSIKDANDKNMDVESSESENVVIVEDQEVTPVESSLSQQNQEYALPITLKTENGIESFEKSTILNDKEHVIESNGNDEFSPVQVKQEPLKMMEYEKAAISMYRNQGPLVIYSDTDDNSGNDNNVVPNEVPEQLHYDGGSENEVVSDDEDKYLQKQRALQILMIKKRSRTEGEIFPEELPPLEYLTLSPDETVKLQPLGVVSGIVEVLVIVKADLNTPALYDDTVLFSETRAPLGLVFEVFGTVEQPFYSVRFNSKEDIKEKDIKVGDPIMFAPSADNLTKFIFIKELRSRKYDDASWENDNEPPAERRDFSDDEEEKRAKAKGRRGGKKGLLDESTGLWRLKRRRMPEHRANANNGAPFLLKGDLRKNPFGDRSRPFNFSGSQWPPSGHRLKAPQMPPPQRFSSSPFPPRPAFGERPKWEHQQFRSQGFDFMNRFGGPPMAPHCPPDMRGQMFRGPPPFSFPSPGPGQCPPPPPSLPPPFPPPLPPPPHMPGPPNISGMGYINGADNRLPFNPSVPPPSFRSVFSSPPPPTPSHSQ</sequence>
<proteinExistence type="inferred from homology"/>
<feature type="compositionally biased region" description="Pro residues" evidence="9">
    <location>
        <begin position="611"/>
        <end position="650"/>
    </location>
</feature>
<dbReference type="GeneID" id="101846822"/>
<keyword evidence="4" id="KW-0690">Ribosome biogenesis</keyword>
<dbReference type="RefSeq" id="XP_005101328.1">
    <property type="nucleotide sequence ID" value="XM_005101271.3"/>
</dbReference>
<dbReference type="PANTHER" id="PTHR31633:SF1">
    <property type="entry name" value="H_ACA RIBONUCLEOPROTEIN COMPLEX NON-CORE SUBUNIT NAF1"/>
    <property type="match status" value="1"/>
</dbReference>
<dbReference type="Pfam" id="PF04410">
    <property type="entry name" value="Gar1"/>
    <property type="match status" value="1"/>
</dbReference>
<gene>
    <name evidence="11 12" type="primary">LOC101846822</name>
</gene>
<dbReference type="InterPro" id="IPR038664">
    <property type="entry name" value="Gar1/Naf1_Cbf5-bd_sf"/>
</dbReference>
<evidence type="ECO:0000256" key="8">
    <source>
        <dbReference type="ARBA" id="ARBA00023242"/>
    </source>
</evidence>
<keyword evidence="10" id="KW-1185">Reference proteome</keyword>
<feature type="compositionally biased region" description="Polar residues" evidence="9">
    <location>
        <begin position="25"/>
        <end position="48"/>
    </location>
</feature>
<feature type="region of interest" description="Disordered" evidence="9">
    <location>
        <begin position="527"/>
        <end position="571"/>
    </location>
</feature>
<comment type="subcellular location">
    <subcellularLocation>
        <location evidence="1">Nucleus</location>
    </subcellularLocation>
</comment>
<evidence type="ECO:0000256" key="3">
    <source>
        <dbReference type="ARBA" id="ARBA00021438"/>
    </source>
</evidence>
<evidence type="ECO:0000256" key="5">
    <source>
        <dbReference type="ARBA" id="ARBA00022552"/>
    </source>
</evidence>
<dbReference type="InterPro" id="IPR007504">
    <property type="entry name" value="H/ACA_rnp_Gar1/Naf1"/>
</dbReference>
<dbReference type="GO" id="GO:1990904">
    <property type="term" value="C:ribonucleoprotein complex"/>
    <property type="evidence" value="ECO:0007669"/>
    <property type="project" value="UniProtKB-KW"/>
</dbReference>
<evidence type="ECO:0000256" key="1">
    <source>
        <dbReference type="ARBA" id="ARBA00004123"/>
    </source>
</evidence>
<feature type="region of interest" description="Disordered" evidence="9">
    <location>
        <begin position="450"/>
        <end position="500"/>
    </location>
</feature>
<evidence type="ECO:0000313" key="12">
    <source>
        <dbReference type="RefSeq" id="XP_005101328.1"/>
    </source>
</evidence>
<evidence type="ECO:0000313" key="11">
    <source>
        <dbReference type="RefSeq" id="XP_005101327.1"/>
    </source>
</evidence>
<dbReference type="Proteomes" id="UP000694888">
    <property type="component" value="Unplaced"/>
</dbReference>
<organism evidence="10 11">
    <name type="scientific">Aplysia californica</name>
    <name type="common">California sea hare</name>
    <dbReference type="NCBI Taxonomy" id="6500"/>
    <lineage>
        <taxon>Eukaryota</taxon>
        <taxon>Metazoa</taxon>
        <taxon>Spiralia</taxon>
        <taxon>Lophotrochozoa</taxon>
        <taxon>Mollusca</taxon>
        <taxon>Gastropoda</taxon>
        <taxon>Heterobranchia</taxon>
        <taxon>Euthyneura</taxon>
        <taxon>Tectipleura</taxon>
        <taxon>Aplysiida</taxon>
        <taxon>Aplysioidea</taxon>
        <taxon>Aplysiidae</taxon>
        <taxon>Aplysia</taxon>
    </lineage>
</organism>
<feature type="compositionally biased region" description="Pro residues" evidence="9">
    <location>
        <begin position="682"/>
        <end position="692"/>
    </location>
</feature>
<feature type="region of interest" description="Disordered" evidence="9">
    <location>
        <begin position="603"/>
        <end position="692"/>
    </location>
</feature>
<dbReference type="SUPFAM" id="SSF50447">
    <property type="entry name" value="Translation proteins"/>
    <property type="match status" value="1"/>
</dbReference>
<keyword evidence="5" id="KW-0698">rRNA processing</keyword>
<feature type="region of interest" description="Disordered" evidence="9">
    <location>
        <begin position="1"/>
        <end position="72"/>
    </location>
</feature>
<accession>A0ABM0JTT6</accession>
<name>A0ABM0JTT6_APLCA</name>
<evidence type="ECO:0000313" key="10">
    <source>
        <dbReference type="Proteomes" id="UP000694888"/>
    </source>
</evidence>
<dbReference type="Gene3D" id="2.40.10.230">
    <property type="entry name" value="Probable tRNA pseudouridine synthase domain"/>
    <property type="match status" value="1"/>
</dbReference>
<reference evidence="11 12" key="1">
    <citation type="submission" date="2025-05" db="UniProtKB">
        <authorList>
            <consortium name="RefSeq"/>
        </authorList>
    </citation>
    <scope>IDENTIFICATION</scope>
</reference>
<feature type="compositionally biased region" description="Basic residues" evidence="9">
    <location>
        <begin position="475"/>
        <end position="484"/>
    </location>
</feature>
<feature type="compositionally biased region" description="Polar residues" evidence="9">
    <location>
        <begin position="1"/>
        <end position="10"/>
    </location>
</feature>
<keyword evidence="7" id="KW-0694">RNA-binding</keyword>
<evidence type="ECO:0000256" key="2">
    <source>
        <dbReference type="ARBA" id="ARBA00009801"/>
    </source>
</evidence>
<protein>
    <recommendedName>
        <fullName evidence="3">H/ACA ribonucleoprotein complex non-core subunit NAF1</fullName>
    </recommendedName>
</protein>
<keyword evidence="8" id="KW-0539">Nucleus</keyword>
<dbReference type="InterPro" id="IPR040309">
    <property type="entry name" value="Naf1"/>
</dbReference>
<evidence type="ECO:0000256" key="7">
    <source>
        <dbReference type="ARBA" id="ARBA00022884"/>
    </source>
</evidence>